<dbReference type="EMBL" id="BAAAPB010000001">
    <property type="protein sequence ID" value="GAA1947089.1"/>
    <property type="molecule type" value="Genomic_DNA"/>
</dbReference>
<gene>
    <name evidence="2" type="ORF">GCM10009798_02650</name>
</gene>
<reference evidence="3" key="1">
    <citation type="journal article" date="2019" name="Int. J. Syst. Evol. Microbiol.">
        <title>The Global Catalogue of Microorganisms (GCM) 10K type strain sequencing project: providing services to taxonomists for standard genome sequencing and annotation.</title>
        <authorList>
            <consortium name="The Broad Institute Genomics Platform"/>
            <consortium name="The Broad Institute Genome Sequencing Center for Infectious Disease"/>
            <person name="Wu L."/>
            <person name="Ma J."/>
        </authorList>
    </citation>
    <scope>NUCLEOTIDE SEQUENCE [LARGE SCALE GENOMIC DNA]</scope>
    <source>
        <strain evidence="3">JCM 15309</strain>
    </source>
</reference>
<organism evidence="2 3">
    <name type="scientific">Nocardioides panacihumi</name>
    <dbReference type="NCBI Taxonomy" id="400774"/>
    <lineage>
        <taxon>Bacteria</taxon>
        <taxon>Bacillati</taxon>
        <taxon>Actinomycetota</taxon>
        <taxon>Actinomycetes</taxon>
        <taxon>Propionibacteriales</taxon>
        <taxon>Nocardioidaceae</taxon>
        <taxon>Nocardioides</taxon>
    </lineage>
</organism>
<accession>A0ABP5BKL4</accession>
<comment type="caution">
    <text evidence="2">The sequence shown here is derived from an EMBL/GenBank/DDBJ whole genome shotgun (WGS) entry which is preliminary data.</text>
</comment>
<protein>
    <recommendedName>
        <fullName evidence="1">Bacterial Ig-like domain-containing protein</fullName>
    </recommendedName>
</protein>
<proteinExistence type="predicted"/>
<dbReference type="InterPro" id="IPR013783">
    <property type="entry name" value="Ig-like_fold"/>
</dbReference>
<dbReference type="RefSeq" id="WP_344041617.1">
    <property type="nucleotide sequence ID" value="NZ_BAAAPB010000001.1"/>
</dbReference>
<dbReference type="Pfam" id="PF16640">
    <property type="entry name" value="Big_3_5"/>
    <property type="match status" value="1"/>
</dbReference>
<feature type="domain" description="Bacterial Ig-like" evidence="1">
    <location>
        <begin position="118"/>
        <end position="197"/>
    </location>
</feature>
<evidence type="ECO:0000313" key="3">
    <source>
        <dbReference type="Proteomes" id="UP001500571"/>
    </source>
</evidence>
<sequence length="200" mass="20485">MTPTVPAVIDLLVDAPVAAVHAGDCRATVTVLPEQSVGPIDGALRVYEDGWVVPGLTAQLHDFGSAALDLGRLTPGWHTLTASYTGGSRYRCASSAPFTVLVLPAETVIDVLVPLTGVAAGGRLGVTVRTTDATSYASGTVALYERARLLATGDVVDGVGTIELPPTLAPGSHRVYVAYAGSATHCPSETPIVSLTVHGD</sequence>
<evidence type="ECO:0000259" key="1">
    <source>
        <dbReference type="Pfam" id="PF16640"/>
    </source>
</evidence>
<dbReference type="Gene3D" id="2.60.40.10">
    <property type="entry name" value="Immunoglobulins"/>
    <property type="match status" value="2"/>
</dbReference>
<name>A0ABP5BKL4_9ACTN</name>
<evidence type="ECO:0000313" key="2">
    <source>
        <dbReference type="EMBL" id="GAA1947089.1"/>
    </source>
</evidence>
<keyword evidence="3" id="KW-1185">Reference proteome</keyword>
<dbReference type="InterPro" id="IPR032109">
    <property type="entry name" value="Big_3_5"/>
</dbReference>
<dbReference type="Proteomes" id="UP001500571">
    <property type="component" value="Unassembled WGS sequence"/>
</dbReference>